<sequence length="497" mass="57857">MIKYHPLTILYQIFQLIKNSLFLVIILFVVRGSSDFWLLKYGRIALILFIIVRIVFIIIGWFTRKYEVKEHAFHIKEGIFSTVNSTIPFSKIQNVKRQTNFFHRLFGVTSVTFETAMDGDDDAIVFQVVTKQQAAYLLSLVEAKKDQQETVGEAEPNKEQANKQVTHFRSSMKDVIRASFTSLSFLAIIPILFAFYDDILPLLPFDPDYDGMFQSIVSNFWLMGFLIFAAVIISVIIGMTRTFLRYGKFEISSDDSQIFIKRGMISTSYFSIKKSKVQAVEITQSSLKRLFNMAEVKLISTGKTKSDDNEQEINSLYPFLPYNKAMELIQEILPDYESIDNMERLPKQALWIKLLEPSWIWIIATVALAYFKPAFLSIEQAWWIMSSLLFIIVYMNRILDFFHTQYAINSNQFQLRKGGITTMLIMTKAWKMVEVEVSQNRFQRKLDLASVKTSIRATPIRNEWLNHVPVIFANHFSGWFQTSEQKLYKKIKKKERG</sequence>
<evidence type="ECO:0000259" key="2">
    <source>
        <dbReference type="Pfam" id="PF03703"/>
    </source>
</evidence>
<feature type="transmembrane region" description="Helical" evidence="1">
    <location>
        <begin position="216"/>
        <end position="239"/>
    </location>
</feature>
<accession>A0A7C8GSD6</accession>
<feature type="transmembrane region" description="Helical" evidence="1">
    <location>
        <begin position="350"/>
        <end position="370"/>
    </location>
</feature>
<proteinExistence type="predicted"/>
<feature type="transmembrane region" description="Helical" evidence="1">
    <location>
        <begin position="175"/>
        <end position="196"/>
    </location>
</feature>
<organism evidence="3 4">
    <name type="scientific">Gracilibacillus oryzae</name>
    <dbReference type="NCBI Taxonomy" id="1672701"/>
    <lineage>
        <taxon>Bacteria</taxon>
        <taxon>Bacillati</taxon>
        <taxon>Bacillota</taxon>
        <taxon>Bacilli</taxon>
        <taxon>Bacillales</taxon>
        <taxon>Bacillaceae</taxon>
        <taxon>Gracilibacillus</taxon>
    </lineage>
</organism>
<dbReference type="Proteomes" id="UP000480246">
    <property type="component" value="Unassembled WGS sequence"/>
</dbReference>
<gene>
    <name evidence="3" type="ORF">F9U64_16825</name>
</gene>
<dbReference type="PIRSF" id="PIRSF026631">
    <property type="entry name" value="UCP026631"/>
    <property type="match status" value="1"/>
</dbReference>
<feature type="domain" description="YdbS-like PH" evidence="2">
    <location>
        <begin position="61"/>
        <end position="137"/>
    </location>
</feature>
<dbReference type="Pfam" id="PF03703">
    <property type="entry name" value="bPH_2"/>
    <property type="match status" value="2"/>
</dbReference>
<dbReference type="OrthoDB" id="2317554at2"/>
<evidence type="ECO:0000256" key="1">
    <source>
        <dbReference type="SAM" id="Phobius"/>
    </source>
</evidence>
<evidence type="ECO:0000313" key="3">
    <source>
        <dbReference type="EMBL" id="KAB8127932.1"/>
    </source>
</evidence>
<keyword evidence="4" id="KW-1185">Reference proteome</keyword>
<dbReference type="RefSeq" id="WP_153406059.1">
    <property type="nucleotide sequence ID" value="NZ_ML762440.1"/>
</dbReference>
<comment type="caution">
    <text evidence="3">The sequence shown here is derived from an EMBL/GenBank/DDBJ whole genome shotgun (WGS) entry which is preliminary data.</text>
</comment>
<reference evidence="3 4" key="1">
    <citation type="submission" date="2019-10" db="EMBL/GenBank/DDBJ databases">
        <title>Gracilibacillus sp. nov. isolated from rice seeds.</title>
        <authorList>
            <person name="He S."/>
        </authorList>
    </citation>
    <scope>NUCLEOTIDE SEQUENCE [LARGE SCALE GENOMIC DNA]</scope>
    <source>
        <strain evidence="3 4">TD8</strain>
    </source>
</reference>
<feature type="transmembrane region" description="Helical" evidence="1">
    <location>
        <begin position="7"/>
        <end position="29"/>
    </location>
</feature>
<dbReference type="EMBL" id="WEID01000086">
    <property type="protein sequence ID" value="KAB8127932.1"/>
    <property type="molecule type" value="Genomic_DNA"/>
</dbReference>
<protein>
    <submittedName>
        <fullName evidence="3">PH domain-containing protein</fullName>
    </submittedName>
</protein>
<dbReference type="InterPro" id="IPR014529">
    <property type="entry name" value="UCP026631"/>
</dbReference>
<name>A0A7C8GSD6_9BACI</name>
<keyword evidence="1" id="KW-1133">Transmembrane helix</keyword>
<feature type="domain" description="YdbS-like PH" evidence="2">
    <location>
        <begin position="253"/>
        <end position="330"/>
    </location>
</feature>
<keyword evidence="1" id="KW-0812">Transmembrane</keyword>
<feature type="transmembrane region" description="Helical" evidence="1">
    <location>
        <begin position="41"/>
        <end position="62"/>
    </location>
</feature>
<keyword evidence="1" id="KW-0472">Membrane</keyword>
<dbReference type="AlphaFoldDB" id="A0A7C8GSD6"/>
<dbReference type="InterPro" id="IPR005182">
    <property type="entry name" value="YdbS-like_PH"/>
</dbReference>
<dbReference type="PANTHER" id="PTHR34473:SF2">
    <property type="entry name" value="UPF0699 TRANSMEMBRANE PROTEIN YDBT"/>
    <property type="match status" value="1"/>
</dbReference>
<dbReference type="PANTHER" id="PTHR34473">
    <property type="entry name" value="UPF0699 TRANSMEMBRANE PROTEIN YDBS"/>
    <property type="match status" value="1"/>
</dbReference>
<evidence type="ECO:0000313" key="4">
    <source>
        <dbReference type="Proteomes" id="UP000480246"/>
    </source>
</evidence>
<feature type="transmembrane region" description="Helical" evidence="1">
    <location>
        <begin position="382"/>
        <end position="399"/>
    </location>
</feature>